<dbReference type="SUPFAM" id="SSF52540">
    <property type="entry name" value="P-loop containing nucleoside triphosphate hydrolases"/>
    <property type="match status" value="1"/>
</dbReference>
<dbReference type="Pfam" id="PF13481">
    <property type="entry name" value="AAA_25"/>
    <property type="match status" value="1"/>
</dbReference>
<protein>
    <submittedName>
        <fullName evidence="1">AAA domain-containing protein</fullName>
    </submittedName>
</protein>
<gene>
    <name evidence="1" type="ORF">SAMN06265218_1114</name>
</gene>
<keyword evidence="2" id="KW-1185">Reference proteome</keyword>
<evidence type="ECO:0000313" key="1">
    <source>
        <dbReference type="EMBL" id="SMO72454.1"/>
    </source>
</evidence>
<dbReference type="RefSeq" id="WP_142714923.1">
    <property type="nucleotide sequence ID" value="NZ_FXTH01000011.1"/>
</dbReference>
<organism evidence="1 2">
    <name type="scientific">Fodinibius sediminis</name>
    <dbReference type="NCBI Taxonomy" id="1214077"/>
    <lineage>
        <taxon>Bacteria</taxon>
        <taxon>Pseudomonadati</taxon>
        <taxon>Balneolota</taxon>
        <taxon>Balneolia</taxon>
        <taxon>Balneolales</taxon>
        <taxon>Balneolaceae</taxon>
        <taxon>Fodinibius</taxon>
    </lineage>
</organism>
<evidence type="ECO:0000313" key="2">
    <source>
        <dbReference type="Proteomes" id="UP000317593"/>
    </source>
</evidence>
<sequence>MSNTTQFDNNTKTMSMGETVNKYKDMPEPETIWRGITEGDLGFVVGRSKSGKTIMCENFGFNLAARRDQFLGSKLYSHDKTVLFVPLEGIDLNDRKRNINQLEGYTQEEQQLIFNNYYIMDESPSHLDTNEKREMLIDCINMCNANVVIIDSLTRLYFGGKIEESATAQKVMSSISDISKATNATMIIIHHTPKIRRDKPMSIEDVAGSRVVAQENGFVIGINKCITGKRYVKDVAYRYRKEDSDNVLLFDINENRNIFLIGETSEYRALKGKDGRRNNTNRNYILDTILNYIKENDIEGNTVQSSDIYSLTDIKDKMSRKAFQDNFRRLTDKGLLIKIKKGEYKVNVEETTTTPIDISPATH</sequence>
<proteinExistence type="predicted"/>
<name>A0A521DL45_9BACT</name>
<accession>A0A521DL45</accession>
<reference evidence="1 2" key="1">
    <citation type="submission" date="2017-05" db="EMBL/GenBank/DDBJ databases">
        <authorList>
            <person name="Varghese N."/>
            <person name="Submissions S."/>
        </authorList>
    </citation>
    <scope>NUCLEOTIDE SEQUENCE [LARGE SCALE GENOMIC DNA]</scope>
    <source>
        <strain evidence="1 2">DSM 21194</strain>
    </source>
</reference>
<dbReference type="OrthoDB" id="1407597at2"/>
<dbReference type="AlphaFoldDB" id="A0A521DL45"/>
<dbReference type="Proteomes" id="UP000317593">
    <property type="component" value="Unassembled WGS sequence"/>
</dbReference>
<dbReference type="Gene3D" id="3.40.50.300">
    <property type="entry name" value="P-loop containing nucleotide triphosphate hydrolases"/>
    <property type="match status" value="1"/>
</dbReference>
<dbReference type="InterPro" id="IPR027417">
    <property type="entry name" value="P-loop_NTPase"/>
</dbReference>
<dbReference type="EMBL" id="FXTH01000011">
    <property type="protein sequence ID" value="SMO72454.1"/>
    <property type="molecule type" value="Genomic_DNA"/>
</dbReference>